<dbReference type="PROSITE" id="PS50897">
    <property type="entry name" value="CTLH"/>
    <property type="match status" value="1"/>
</dbReference>
<feature type="region of interest" description="Disordered" evidence="2">
    <location>
        <begin position="1"/>
        <end position="51"/>
    </location>
</feature>
<organism evidence="5 6">
    <name type="scientific">Tolypocladium paradoxum</name>
    <dbReference type="NCBI Taxonomy" id="94208"/>
    <lineage>
        <taxon>Eukaryota</taxon>
        <taxon>Fungi</taxon>
        <taxon>Dikarya</taxon>
        <taxon>Ascomycota</taxon>
        <taxon>Pezizomycotina</taxon>
        <taxon>Sordariomycetes</taxon>
        <taxon>Hypocreomycetidae</taxon>
        <taxon>Hypocreales</taxon>
        <taxon>Ophiocordycipitaceae</taxon>
        <taxon>Tolypocladium</taxon>
    </lineage>
</organism>
<comment type="function">
    <text evidence="1">Involved in the proteasome-dependent degradation of fructose-1,6-bisphosphatase.</text>
</comment>
<dbReference type="PANTHER" id="PTHR12864">
    <property type="entry name" value="RAN BINDING PROTEIN 9-RELATED"/>
    <property type="match status" value="1"/>
</dbReference>
<dbReference type="InterPro" id="IPR013144">
    <property type="entry name" value="CRA_dom"/>
</dbReference>
<dbReference type="OrthoDB" id="25503at2759"/>
<feature type="region of interest" description="Disordered" evidence="2">
    <location>
        <begin position="521"/>
        <end position="553"/>
    </location>
</feature>
<dbReference type="SMART" id="SM00757">
    <property type="entry name" value="CRA"/>
    <property type="match status" value="1"/>
</dbReference>
<dbReference type="InterPro" id="IPR013320">
    <property type="entry name" value="ConA-like_dom_sf"/>
</dbReference>
<dbReference type="PROSITE" id="PS50188">
    <property type="entry name" value="B302_SPRY"/>
    <property type="match status" value="1"/>
</dbReference>
<evidence type="ECO:0000259" key="4">
    <source>
        <dbReference type="PROSITE" id="PS50897"/>
    </source>
</evidence>
<sequence length="687" mass="75415">MTSPFRHGSSDVPDSDSSAGTSGQPRSRFASPYPTPAPPRPGGSSHFYSHPARTSILNGGLDLLVDPSPNLVRTARGDSIDMGDPANGRMEAIWSTSGTMPSFSRAFDMFTAPVDDDDSTAGADGHFFVPSYLKGSTYMQMLEEAHKAKLQAQKESKRSTGNGSANNGTAFSQPPLPPGAHRGMAHNVIERPPAFEDDDALAPLPTRWNKDDIWSGIELEPDNLTVKYIGGKNHNEREHEASAIRADHHMPPQCGIYYFEVQILQGKRDDITVAIGFAAKTVSLARPVGWEPESWAYHGDDGRCYTGQNNGKVYGPTFNPGDVVGCGVNFRDHTAFFTKNGVKLGVGFHDLGRSKLYPTISLKKPGELILANFGQLPFVYNIDDLMREQREKIQKAIESTDTSRLEPGMNETDLIQTLVLQFLQHDGYVETARAFAEDMRTQKEALNLDPNVKVDGINIKDDEDANNRQRIRRAILEGDIDRALKYTNAYYPQVLQDNEEVYFKLQCRKFIEMVRKAAQVRTGSDSKRSNGHGPGPGSQDMDLDLDGSDNAAWGETLEMDGSEQEVELTKLEQSMLEYGQALEAQYANDPRKEVGNALGEIWALVAYSNPLTEPQVSHLLDRKGRATVAEELNSAILSSLGKSSRASLEKVYAQTSVLLESLRQDGGPGAFVSLQGLVEGITAFPQI</sequence>
<proteinExistence type="predicted"/>
<feature type="region of interest" description="Disordered" evidence="2">
    <location>
        <begin position="147"/>
        <end position="184"/>
    </location>
</feature>
<dbReference type="SMART" id="SM00449">
    <property type="entry name" value="SPRY"/>
    <property type="match status" value="1"/>
</dbReference>
<feature type="domain" description="CTLH" evidence="4">
    <location>
        <begin position="464"/>
        <end position="521"/>
    </location>
</feature>
<evidence type="ECO:0000256" key="1">
    <source>
        <dbReference type="ARBA" id="ARBA00002343"/>
    </source>
</evidence>
<keyword evidence="6" id="KW-1185">Reference proteome</keyword>
<dbReference type="Gene3D" id="2.60.120.920">
    <property type="match status" value="1"/>
</dbReference>
<evidence type="ECO:0000313" key="6">
    <source>
        <dbReference type="Proteomes" id="UP000237481"/>
    </source>
</evidence>
<gene>
    <name evidence="5" type="ORF">TPAR_02813</name>
</gene>
<dbReference type="EMBL" id="PKSG01000284">
    <property type="protein sequence ID" value="POR36986.1"/>
    <property type="molecule type" value="Genomic_DNA"/>
</dbReference>
<evidence type="ECO:0000256" key="2">
    <source>
        <dbReference type="SAM" id="MobiDB-lite"/>
    </source>
</evidence>
<reference evidence="5 6" key="1">
    <citation type="submission" date="2018-01" db="EMBL/GenBank/DDBJ databases">
        <title>Harnessing the power of phylogenomics to disentangle the directionality and signatures of interkingdom host jumping in the parasitic fungal genus Tolypocladium.</title>
        <authorList>
            <person name="Quandt C.A."/>
            <person name="Patterson W."/>
            <person name="Spatafora J.W."/>
        </authorList>
    </citation>
    <scope>NUCLEOTIDE SEQUENCE [LARGE SCALE GENOMIC DNA]</scope>
    <source>
        <strain evidence="5 6">NRBC 100945</strain>
    </source>
</reference>
<dbReference type="InterPro" id="IPR043136">
    <property type="entry name" value="B30.2/SPRY_sf"/>
</dbReference>
<dbReference type="InterPro" id="IPR035782">
    <property type="entry name" value="SPRY_RanBP9/10"/>
</dbReference>
<dbReference type="CDD" id="cd12909">
    <property type="entry name" value="SPRY_RanBP9_10"/>
    <property type="match status" value="1"/>
</dbReference>
<name>A0A2S4L3F8_9HYPO</name>
<accession>A0A2S4L3F8</accession>
<feature type="compositionally biased region" description="Polar residues" evidence="2">
    <location>
        <begin position="159"/>
        <end position="172"/>
    </location>
</feature>
<dbReference type="InterPro" id="IPR006595">
    <property type="entry name" value="CTLH_C"/>
</dbReference>
<dbReference type="AlphaFoldDB" id="A0A2S4L3F8"/>
<dbReference type="InterPro" id="IPR050618">
    <property type="entry name" value="Ubq-SigPath_Reg"/>
</dbReference>
<feature type="domain" description="B30.2/SPRY" evidence="3">
    <location>
        <begin position="186"/>
        <end position="378"/>
    </location>
</feature>
<dbReference type="Proteomes" id="UP000237481">
    <property type="component" value="Unassembled WGS sequence"/>
</dbReference>
<protein>
    <submittedName>
        <fullName evidence="5">Ran-binding protein 10</fullName>
    </submittedName>
</protein>
<dbReference type="SMART" id="SM00668">
    <property type="entry name" value="CTLH"/>
    <property type="match status" value="1"/>
</dbReference>
<dbReference type="STRING" id="94208.A0A2S4L3F8"/>
<dbReference type="Pfam" id="PF10607">
    <property type="entry name" value="CTLH"/>
    <property type="match status" value="1"/>
</dbReference>
<dbReference type="Pfam" id="PF00622">
    <property type="entry name" value="SPRY"/>
    <property type="match status" value="1"/>
</dbReference>
<dbReference type="InterPro" id="IPR024964">
    <property type="entry name" value="CTLH/CRA"/>
</dbReference>
<dbReference type="SMART" id="SM00667">
    <property type="entry name" value="LisH"/>
    <property type="match status" value="1"/>
</dbReference>
<dbReference type="PROSITE" id="PS50896">
    <property type="entry name" value="LISH"/>
    <property type="match status" value="1"/>
</dbReference>
<dbReference type="InterPro" id="IPR003877">
    <property type="entry name" value="SPRY_dom"/>
</dbReference>
<feature type="compositionally biased region" description="Basic and acidic residues" evidence="2">
    <location>
        <begin position="147"/>
        <end position="158"/>
    </location>
</feature>
<dbReference type="SUPFAM" id="SSF49899">
    <property type="entry name" value="Concanavalin A-like lectins/glucanases"/>
    <property type="match status" value="1"/>
</dbReference>
<dbReference type="InterPro" id="IPR001870">
    <property type="entry name" value="B30.2/SPRY"/>
</dbReference>
<dbReference type="InterPro" id="IPR006594">
    <property type="entry name" value="LisH"/>
</dbReference>
<comment type="caution">
    <text evidence="5">The sequence shown here is derived from an EMBL/GenBank/DDBJ whole genome shotgun (WGS) entry which is preliminary data.</text>
</comment>
<evidence type="ECO:0000313" key="5">
    <source>
        <dbReference type="EMBL" id="POR36986.1"/>
    </source>
</evidence>
<feature type="compositionally biased region" description="Polar residues" evidence="2">
    <location>
        <begin position="15"/>
        <end position="25"/>
    </location>
</feature>
<evidence type="ECO:0000259" key="3">
    <source>
        <dbReference type="PROSITE" id="PS50188"/>
    </source>
</evidence>